<dbReference type="EnsemblPlants" id="AUR62012969-RA">
    <property type="protein sequence ID" value="AUR62012969-RA:cds"/>
    <property type="gene ID" value="AUR62012969"/>
</dbReference>
<dbReference type="PANTHER" id="PTHR31175">
    <property type="entry name" value="AUXIN-RESPONSIVE FAMILY PROTEIN"/>
    <property type="match status" value="1"/>
</dbReference>
<dbReference type="PANTHER" id="PTHR31175:SF82">
    <property type="entry name" value="AUXIN-RESPONSIVE PROTEIN SAUR65"/>
    <property type="match status" value="1"/>
</dbReference>
<organism evidence="2 3">
    <name type="scientific">Chenopodium quinoa</name>
    <name type="common">Quinoa</name>
    <dbReference type="NCBI Taxonomy" id="63459"/>
    <lineage>
        <taxon>Eukaryota</taxon>
        <taxon>Viridiplantae</taxon>
        <taxon>Streptophyta</taxon>
        <taxon>Embryophyta</taxon>
        <taxon>Tracheophyta</taxon>
        <taxon>Spermatophyta</taxon>
        <taxon>Magnoliopsida</taxon>
        <taxon>eudicotyledons</taxon>
        <taxon>Gunneridae</taxon>
        <taxon>Pentapetalae</taxon>
        <taxon>Caryophyllales</taxon>
        <taxon>Chenopodiaceae</taxon>
        <taxon>Chenopodioideae</taxon>
        <taxon>Atripliceae</taxon>
        <taxon>Chenopodium</taxon>
    </lineage>
</organism>
<protein>
    <submittedName>
        <fullName evidence="2">Uncharacterized protein</fullName>
    </submittedName>
</protein>
<comment type="similarity">
    <text evidence="1">Belongs to the ARG7 family.</text>
</comment>
<evidence type="ECO:0000313" key="2">
    <source>
        <dbReference type="EnsemblPlants" id="AUR62012969-RA:cds"/>
    </source>
</evidence>
<name>A0A803LG72_CHEQI</name>
<accession>A0A803LG72</accession>
<reference evidence="2" key="2">
    <citation type="submission" date="2021-03" db="UniProtKB">
        <authorList>
            <consortium name="EnsemblPlants"/>
        </authorList>
    </citation>
    <scope>IDENTIFICATION</scope>
</reference>
<sequence>MISTKKLISMAKKWQKLAAASRKRISWLKSETEKGHFVVYTMDGRRFVIPLKYLQSEILRELLKMAKEEFGVTSDGPIRLPCDSRFMEYAISILQRYEATDLQKALLLSMDSWDLVEEKCWTLWEKININLCAARPVLTIAMDAGLSKAILETDVVMLLLINLPKLVEMRVWVEEAPRCVMAAVMLDSAIIP</sequence>
<dbReference type="Pfam" id="PF02519">
    <property type="entry name" value="Auxin_inducible"/>
    <property type="match status" value="1"/>
</dbReference>
<evidence type="ECO:0000313" key="3">
    <source>
        <dbReference type="Proteomes" id="UP000596660"/>
    </source>
</evidence>
<dbReference type="GO" id="GO:0009733">
    <property type="term" value="P:response to auxin"/>
    <property type="evidence" value="ECO:0007669"/>
    <property type="project" value="InterPro"/>
</dbReference>
<dbReference type="Proteomes" id="UP000596660">
    <property type="component" value="Unplaced"/>
</dbReference>
<keyword evidence="3" id="KW-1185">Reference proteome</keyword>
<evidence type="ECO:0000256" key="1">
    <source>
        <dbReference type="ARBA" id="ARBA00006974"/>
    </source>
</evidence>
<reference evidence="2" key="1">
    <citation type="journal article" date="2017" name="Nature">
        <title>The genome of Chenopodium quinoa.</title>
        <authorList>
            <person name="Jarvis D.E."/>
            <person name="Ho Y.S."/>
            <person name="Lightfoot D.J."/>
            <person name="Schmoeckel S.M."/>
            <person name="Li B."/>
            <person name="Borm T.J.A."/>
            <person name="Ohyanagi H."/>
            <person name="Mineta K."/>
            <person name="Michell C.T."/>
            <person name="Saber N."/>
            <person name="Kharbatia N.M."/>
            <person name="Rupper R.R."/>
            <person name="Sharp A.R."/>
            <person name="Dally N."/>
            <person name="Boughton B.A."/>
            <person name="Woo Y.H."/>
            <person name="Gao G."/>
            <person name="Schijlen E.G.W.M."/>
            <person name="Guo X."/>
            <person name="Momin A.A."/>
            <person name="Negrao S."/>
            <person name="Al-Babili S."/>
            <person name="Gehring C."/>
            <person name="Roessner U."/>
            <person name="Jung C."/>
            <person name="Murphy K."/>
            <person name="Arold S.T."/>
            <person name="Gojobori T."/>
            <person name="van der Linden C.G."/>
            <person name="van Loo E.N."/>
            <person name="Jellen E.N."/>
            <person name="Maughan P.J."/>
            <person name="Tester M."/>
        </authorList>
    </citation>
    <scope>NUCLEOTIDE SEQUENCE [LARGE SCALE GENOMIC DNA]</scope>
    <source>
        <strain evidence="2">cv. PI 614886</strain>
    </source>
</reference>
<dbReference type="Gramene" id="AUR62012969-RA">
    <property type="protein sequence ID" value="AUR62012969-RA:cds"/>
    <property type="gene ID" value="AUR62012969"/>
</dbReference>
<dbReference type="InterPro" id="IPR003676">
    <property type="entry name" value="SAUR_fam"/>
</dbReference>
<proteinExistence type="inferred from homology"/>
<dbReference type="AlphaFoldDB" id="A0A803LG72"/>